<reference evidence="1" key="1">
    <citation type="submission" date="2016-04" db="EMBL/GenBank/DDBJ databases">
        <authorList>
            <person name="Evans L.H."/>
            <person name="Alamgir A."/>
            <person name="Owens N."/>
            <person name="Weber N.D."/>
            <person name="Virtaneva K."/>
            <person name="Barbian K."/>
            <person name="Babar A."/>
            <person name="Rosenke K."/>
        </authorList>
    </citation>
    <scope>NUCLEOTIDE SEQUENCE</scope>
    <source>
        <strain evidence="1">Nono1</strain>
    </source>
</reference>
<name>A0A1M4BKY0_9ACTN</name>
<protein>
    <submittedName>
        <fullName evidence="1">Uncharacterized protein</fullName>
    </submittedName>
</protein>
<dbReference type="RefSeq" id="WP_225267131.1">
    <property type="nucleotide sequence ID" value="NZ_CP084058.1"/>
</dbReference>
<gene>
    <name evidence="1" type="ORF">BN4615_P10963</name>
</gene>
<evidence type="ECO:0000313" key="1">
    <source>
        <dbReference type="EMBL" id="SAP16300.1"/>
    </source>
</evidence>
<dbReference type="AlphaFoldDB" id="A0A1M4BKY0"/>
<accession>A0A1M4BKY0</accession>
<dbReference type="EMBL" id="LT559120">
    <property type="protein sequence ID" value="SAP16300.1"/>
    <property type="molecule type" value="Genomic_DNA"/>
</dbReference>
<organism evidence="1">
    <name type="scientific">Nonomuraea gerenzanensis</name>
    <dbReference type="NCBI Taxonomy" id="93944"/>
    <lineage>
        <taxon>Bacteria</taxon>
        <taxon>Bacillati</taxon>
        <taxon>Actinomycetota</taxon>
        <taxon>Actinomycetes</taxon>
        <taxon>Streptosporangiales</taxon>
        <taxon>Streptosporangiaceae</taxon>
        <taxon>Nonomuraea</taxon>
    </lineage>
</organism>
<proteinExistence type="predicted"/>
<sequence>MKRRNPRLDIIKRALRTSDPADPNLALNIYTALFGRPSEAQSPVEAVEDAHRRRDFSGVIDAARAGQQSMESQPWYPAQHGDIVHIAYDPTGHIPAFGETYEVITSDDGRVLKLIAHTGDPDAVGYYAPGMPDEPFHEAWFEAGPAHLTIVRHGRVVHGGA</sequence>